<name>A0A819LYE6_9BILA</name>
<comment type="caution">
    <text evidence="2">The sequence shown here is derived from an EMBL/GenBank/DDBJ whole genome shotgun (WGS) entry which is preliminary data.</text>
</comment>
<dbReference type="PANTHER" id="PTHR37450">
    <property type="entry name" value="CIPC PROTEIN"/>
    <property type="match status" value="1"/>
</dbReference>
<feature type="transmembrane region" description="Helical" evidence="1">
    <location>
        <begin position="382"/>
        <end position="412"/>
    </location>
</feature>
<keyword evidence="1" id="KW-0812">Transmembrane</keyword>
<evidence type="ECO:0000313" key="3">
    <source>
        <dbReference type="Proteomes" id="UP000663823"/>
    </source>
</evidence>
<dbReference type="PANTHER" id="PTHR37450:SF1">
    <property type="entry name" value="CIPC PROTEIN"/>
    <property type="match status" value="1"/>
</dbReference>
<keyword evidence="1" id="KW-1133">Transmembrane helix</keyword>
<organism evidence="2 3">
    <name type="scientific">Rotaria sordida</name>
    <dbReference type="NCBI Taxonomy" id="392033"/>
    <lineage>
        <taxon>Eukaryota</taxon>
        <taxon>Metazoa</taxon>
        <taxon>Spiralia</taxon>
        <taxon>Gnathifera</taxon>
        <taxon>Rotifera</taxon>
        <taxon>Eurotatoria</taxon>
        <taxon>Bdelloidea</taxon>
        <taxon>Philodinida</taxon>
        <taxon>Philodinidae</taxon>
        <taxon>Rotaria</taxon>
    </lineage>
</organism>
<accession>A0A819LYE6</accession>
<evidence type="ECO:0000256" key="1">
    <source>
        <dbReference type="SAM" id="Phobius"/>
    </source>
</evidence>
<proteinExistence type="predicted"/>
<gene>
    <name evidence="2" type="ORF">OTI717_LOCUS27424</name>
</gene>
<feature type="transmembrane region" description="Helical" evidence="1">
    <location>
        <begin position="338"/>
        <end position="361"/>
    </location>
</feature>
<dbReference type="InterPro" id="IPR022234">
    <property type="entry name" value="DUF3759"/>
</dbReference>
<dbReference type="EMBL" id="CAJOAX010006110">
    <property type="protein sequence ID" value="CAF3970782.1"/>
    <property type="molecule type" value="Genomic_DNA"/>
</dbReference>
<dbReference type="AlphaFoldDB" id="A0A819LYE6"/>
<protein>
    <submittedName>
        <fullName evidence="2">Uncharacterized protein</fullName>
    </submittedName>
</protein>
<sequence>MAIDLNCLSIHPSLPTIPRIVNNLNTIVHPTYKPNSGSISQMISAAMARSTFSINDVRSLLKKLFNKDFNSWNFSEIIKTKPIPSVIIYTSIALVLFLIFSIMFCIISCCHFKKYQRKKRQQSKMPYISLCLLIIIYILGIGDMIYVAYRINQTEHSIDNTIKEVNRDIYPKEISEHIKYLNKQLKNLDQYFIQTNSILINASKSMLVNAFDRILKEKYFLQDIIQSINNIDKYIQELQDIINKESILSPLVIQIFQEIQEQYQNTIDYLQIPLKEICNYANGTQTNIDMKLLNVLNLVHEKLLKAINSINNDILSQITPWQNYMLINIELEERIRRYISLVGIIFLVLVIVLVTALFFFSTNHHRQRNKVERMSSNNGSSGILLCLIHIAFVIMIIILVIMVLLTGVYYALDLVVQGACRTVHDDQPFLINFIIDRLIKSNIMPYYSSEINRTVTDVISDCRNHIHFSKKIFENYWSVLDGNVKNMMNTLSEQIFNQFIKSIGQINIPLDINLIIQLINQANRSDVSVIAKEINKNLITMNNLFKNINNSNSILSPNLIQSTISQFENYVKKVLESTLDGCPLPLATIYKTDTLVCHTLGSSLSGLCNMFNHNDSRQANEAIYERQPHHHLSWTHELIARAAGFAAMKTYEDNVRNTGGQVSYPLMKEMLADIAAAEIDKLFETQALGFLDREQAKRRAIQQAHQFAYEKYRPGGIFNVQEGQYEGHYHQHHHHYEE</sequence>
<feature type="transmembrane region" description="Helical" evidence="1">
    <location>
        <begin position="127"/>
        <end position="149"/>
    </location>
</feature>
<evidence type="ECO:0000313" key="2">
    <source>
        <dbReference type="EMBL" id="CAF3970782.1"/>
    </source>
</evidence>
<feature type="transmembrane region" description="Helical" evidence="1">
    <location>
        <begin position="86"/>
        <end position="107"/>
    </location>
</feature>
<keyword evidence="1" id="KW-0472">Membrane</keyword>
<dbReference type="Proteomes" id="UP000663823">
    <property type="component" value="Unassembled WGS sequence"/>
</dbReference>
<dbReference type="Pfam" id="PF12585">
    <property type="entry name" value="DUF3759"/>
    <property type="match status" value="1"/>
</dbReference>
<reference evidence="2" key="1">
    <citation type="submission" date="2021-02" db="EMBL/GenBank/DDBJ databases">
        <authorList>
            <person name="Nowell W R."/>
        </authorList>
    </citation>
    <scope>NUCLEOTIDE SEQUENCE</scope>
</reference>